<dbReference type="PRINTS" id="PR00412">
    <property type="entry name" value="EPOXHYDRLASE"/>
</dbReference>
<dbReference type="PANTHER" id="PTHR43798">
    <property type="entry name" value="MONOACYLGLYCEROL LIPASE"/>
    <property type="match status" value="1"/>
</dbReference>
<dbReference type="Proteomes" id="UP001499851">
    <property type="component" value="Unassembled WGS sequence"/>
</dbReference>
<sequence length="284" mass="30386">MNINFGATQFLEIDGERLAYDVTGEGPLVVLFPGMGQNRHSFRAVAERLVADGFRVARADLRGHGESSDGWATYTRTDVANDLIALLRALGGPAVVAGHSVSGGAATIAAVLEPDLFAGIVELSPFTRDQAFDLKGMAANGRYRKGMSLLLGTAAFRSLRLWNKYLDHAIPGTRPADWDEYRAAVDADLRRPGRMAIVSRIGMSPTADADAKLAELRVPTVIVEGDLDPDWPDPAAEGAAIVARMPEGYGRVEVVEGAGHYPHVQFPERVAALIAALARETARG</sequence>
<dbReference type="InterPro" id="IPR029058">
    <property type="entry name" value="AB_hydrolase_fold"/>
</dbReference>
<gene>
    <name evidence="2" type="ORF">GCM10009830_30310</name>
</gene>
<dbReference type="RefSeq" id="WP_344487784.1">
    <property type="nucleotide sequence ID" value="NZ_BAAAQF010000010.1"/>
</dbReference>
<reference evidence="2 3" key="1">
    <citation type="journal article" date="2019" name="Int. J. Syst. Evol. Microbiol.">
        <title>The Global Catalogue of Microorganisms (GCM) 10K type strain sequencing project: providing services to taxonomists for standard genome sequencing and annotation.</title>
        <authorList>
            <consortium name="The Broad Institute Genomics Platform"/>
            <consortium name="The Broad Institute Genome Sequencing Center for Infectious Disease"/>
            <person name="Wu L."/>
            <person name="Ma J."/>
        </authorList>
    </citation>
    <scope>NUCLEOTIDE SEQUENCE [LARGE SCALE GENOMIC DNA]</scope>
    <source>
        <strain evidence="2 3">JCM 16001</strain>
    </source>
</reference>
<dbReference type="GO" id="GO:0016787">
    <property type="term" value="F:hydrolase activity"/>
    <property type="evidence" value="ECO:0007669"/>
    <property type="project" value="UniProtKB-KW"/>
</dbReference>
<evidence type="ECO:0000259" key="1">
    <source>
        <dbReference type="Pfam" id="PF12697"/>
    </source>
</evidence>
<evidence type="ECO:0000313" key="2">
    <source>
        <dbReference type="EMBL" id="GAA1681115.1"/>
    </source>
</evidence>
<keyword evidence="2" id="KW-0378">Hydrolase</keyword>
<dbReference type="EMBL" id="BAAAQF010000010">
    <property type="protein sequence ID" value="GAA1681115.1"/>
    <property type="molecule type" value="Genomic_DNA"/>
</dbReference>
<feature type="domain" description="AB hydrolase-1" evidence="1">
    <location>
        <begin position="29"/>
        <end position="272"/>
    </location>
</feature>
<dbReference type="InterPro" id="IPR000073">
    <property type="entry name" value="AB_hydrolase_1"/>
</dbReference>
<dbReference type="InterPro" id="IPR000639">
    <property type="entry name" value="Epox_hydrolase-like"/>
</dbReference>
<dbReference type="Pfam" id="PF12697">
    <property type="entry name" value="Abhydrolase_6"/>
    <property type="match status" value="1"/>
</dbReference>
<proteinExistence type="predicted"/>
<dbReference type="Gene3D" id="3.40.50.1820">
    <property type="entry name" value="alpha/beta hydrolase"/>
    <property type="match status" value="1"/>
</dbReference>
<keyword evidence="3" id="KW-1185">Reference proteome</keyword>
<dbReference type="PANTHER" id="PTHR43798:SF33">
    <property type="entry name" value="HYDROLASE, PUTATIVE (AFU_ORTHOLOGUE AFUA_2G14860)-RELATED"/>
    <property type="match status" value="1"/>
</dbReference>
<comment type="caution">
    <text evidence="2">The sequence shown here is derived from an EMBL/GenBank/DDBJ whole genome shotgun (WGS) entry which is preliminary data.</text>
</comment>
<organism evidence="2 3">
    <name type="scientific">Glycomyces endophyticus</name>
    <dbReference type="NCBI Taxonomy" id="480996"/>
    <lineage>
        <taxon>Bacteria</taxon>
        <taxon>Bacillati</taxon>
        <taxon>Actinomycetota</taxon>
        <taxon>Actinomycetes</taxon>
        <taxon>Glycomycetales</taxon>
        <taxon>Glycomycetaceae</taxon>
        <taxon>Glycomyces</taxon>
    </lineage>
</organism>
<dbReference type="SUPFAM" id="SSF53474">
    <property type="entry name" value="alpha/beta-Hydrolases"/>
    <property type="match status" value="1"/>
</dbReference>
<name>A0ABN2H330_9ACTN</name>
<evidence type="ECO:0000313" key="3">
    <source>
        <dbReference type="Proteomes" id="UP001499851"/>
    </source>
</evidence>
<accession>A0ABN2H330</accession>
<protein>
    <submittedName>
        <fullName evidence="2">Alpha/beta hydrolase</fullName>
    </submittedName>
</protein>
<dbReference type="InterPro" id="IPR050266">
    <property type="entry name" value="AB_hydrolase_sf"/>
</dbReference>